<comment type="caution">
    <text evidence="9">The sequence shown here is derived from an EMBL/GenBank/DDBJ whole genome shotgun (WGS) entry which is preliminary data.</text>
</comment>
<dbReference type="EMBL" id="SRMN01000068">
    <property type="protein sequence ID" value="TGH21763.1"/>
    <property type="molecule type" value="Genomic_DNA"/>
</dbReference>
<dbReference type="InterPro" id="IPR036188">
    <property type="entry name" value="FAD/NAD-bd_sf"/>
</dbReference>
<evidence type="ECO:0000256" key="4">
    <source>
        <dbReference type="ARBA" id="ARBA00022827"/>
    </source>
</evidence>
<dbReference type="InterPro" id="IPR010971">
    <property type="entry name" value="UbiH/COQ6"/>
</dbReference>
<evidence type="ECO:0000256" key="6">
    <source>
        <dbReference type="ARBA" id="ARBA00023033"/>
    </source>
</evidence>
<keyword evidence="6 9" id="KW-0503">Monooxygenase</keyword>
<evidence type="ECO:0000256" key="2">
    <source>
        <dbReference type="ARBA" id="ARBA00005349"/>
    </source>
</evidence>
<evidence type="ECO:0000259" key="8">
    <source>
        <dbReference type="Pfam" id="PF01494"/>
    </source>
</evidence>
<dbReference type="PANTHER" id="PTHR43876:SF7">
    <property type="entry name" value="UBIQUINONE BIOSYNTHESIS MONOOXYGENASE COQ6, MITOCHONDRIAL"/>
    <property type="match status" value="1"/>
</dbReference>
<keyword evidence="4" id="KW-0274">FAD</keyword>
<dbReference type="Proteomes" id="UP000315454">
    <property type="component" value="Unassembled WGS sequence"/>
</dbReference>
<keyword evidence="3" id="KW-0285">Flavoprotein</keyword>
<dbReference type="Pfam" id="PF01494">
    <property type="entry name" value="FAD_binding_3"/>
    <property type="match status" value="1"/>
</dbReference>
<dbReference type="InterPro" id="IPR002938">
    <property type="entry name" value="FAD-bd"/>
</dbReference>
<evidence type="ECO:0000256" key="3">
    <source>
        <dbReference type="ARBA" id="ARBA00022630"/>
    </source>
</evidence>
<protein>
    <submittedName>
        <fullName evidence="9">2-octaprenyl-6-methoxyphenol 4-monooxygenase</fullName>
    </submittedName>
</protein>
<dbReference type="PANTHER" id="PTHR43876">
    <property type="entry name" value="UBIQUINONE BIOSYNTHESIS MONOOXYGENASE COQ6, MITOCHONDRIAL"/>
    <property type="match status" value="1"/>
</dbReference>
<dbReference type="AlphaFoldDB" id="A0A524RTD8"/>
<comment type="similarity">
    <text evidence="2">Belongs to the UbiH/COQ6 family.</text>
</comment>
<dbReference type="GO" id="GO:0071949">
    <property type="term" value="F:FAD binding"/>
    <property type="evidence" value="ECO:0007669"/>
    <property type="project" value="InterPro"/>
</dbReference>
<keyword evidence="5" id="KW-0560">Oxidoreductase</keyword>
<proteinExistence type="inferred from homology"/>
<dbReference type="Gene3D" id="3.50.50.60">
    <property type="entry name" value="FAD/NAD(P)-binding domain"/>
    <property type="match status" value="2"/>
</dbReference>
<dbReference type="InterPro" id="IPR051205">
    <property type="entry name" value="UbiH/COQ6_monooxygenase"/>
</dbReference>
<dbReference type="NCBIfam" id="TIGR01988">
    <property type="entry name" value="Ubi-OHases"/>
    <property type="match status" value="1"/>
</dbReference>
<sequence>MPPAIAPLPAVGDGYRALVAGAGPSGSLAALGLAAAGWTVTLVDPLQAEGLEQRRRVYALTHSSQQLLEGLGLWQLLAPHCQPFSNLRLCDPEACGHVRFGMDDLPGALRHDKDVGKHRQALGWTLAHAALMRCLLRHCADHPAIDLRLGQRLDLDERQQPLIAGRPCGGTPLLLLADGHGSPLRRCLGIPSVGWSYGQVCVTSQVQIRSSRPWQAWEQLRAEGPFALLPLGGDSAPPERARQLTAMDPNRFLDALADVLPPQLQPQLVAVPAQQFPVQLRLALRLRQGRCLLIGEAAHCSHPVGGQGMNLCWRDVQTLLGLARACREGHISETQLLRRYPRRRWPDLLTTLLATDLLVRTFSNRNPLLLPLRQLMMGLLNRSVLLRRCALGAMTLGLLPPGSRRRRRRPGGSSLLALPGRSPWR</sequence>
<feature type="region of interest" description="Disordered" evidence="7">
    <location>
        <begin position="401"/>
        <end position="425"/>
    </location>
</feature>
<dbReference type="SUPFAM" id="SSF51905">
    <property type="entry name" value="FAD/NAD(P)-binding domain"/>
    <property type="match status" value="1"/>
</dbReference>
<evidence type="ECO:0000313" key="10">
    <source>
        <dbReference type="Proteomes" id="UP000315454"/>
    </source>
</evidence>
<organism evidence="9 10">
    <name type="scientific">Aphanocapsa feldmannii 277cI</name>
    <dbReference type="NCBI Taxonomy" id="2507554"/>
    <lineage>
        <taxon>Bacteria</taxon>
        <taxon>Bacillati</taxon>
        <taxon>Cyanobacteriota</taxon>
        <taxon>Cyanophyceae</taxon>
        <taxon>Oscillatoriophycideae</taxon>
        <taxon>Chroococcales</taxon>
        <taxon>Microcystaceae</taxon>
        <taxon>Aphanocapsa</taxon>
    </lineage>
</organism>
<comment type="cofactor">
    <cofactor evidence="1">
        <name>FAD</name>
        <dbReference type="ChEBI" id="CHEBI:57692"/>
    </cofactor>
</comment>
<dbReference type="GO" id="GO:0006744">
    <property type="term" value="P:ubiquinone biosynthetic process"/>
    <property type="evidence" value="ECO:0007669"/>
    <property type="project" value="InterPro"/>
</dbReference>
<name>A0A524RTD8_9CHRO</name>
<evidence type="ECO:0000256" key="7">
    <source>
        <dbReference type="SAM" id="MobiDB-lite"/>
    </source>
</evidence>
<dbReference type="GO" id="GO:0016705">
    <property type="term" value="F:oxidoreductase activity, acting on paired donors, with incorporation or reduction of molecular oxygen"/>
    <property type="evidence" value="ECO:0007669"/>
    <property type="project" value="InterPro"/>
</dbReference>
<feature type="domain" description="FAD-binding" evidence="8">
    <location>
        <begin position="17"/>
        <end position="344"/>
    </location>
</feature>
<dbReference type="GO" id="GO:0004497">
    <property type="term" value="F:monooxygenase activity"/>
    <property type="evidence" value="ECO:0007669"/>
    <property type="project" value="UniProtKB-KW"/>
</dbReference>
<evidence type="ECO:0000256" key="5">
    <source>
        <dbReference type="ARBA" id="ARBA00023002"/>
    </source>
</evidence>
<reference evidence="9 10" key="1">
    <citation type="journal article" date="2019" name="mSystems">
        <title>Life at home and on the roam: Genomic adaptions reflect the dual lifestyle of an intracellular, facultative symbiont.</title>
        <authorList>
            <person name="Burgsdorf I."/>
        </authorList>
    </citation>
    <scope>NUCLEOTIDE SEQUENCE [LARGE SCALE GENOMIC DNA]</scope>
    <source>
        <strain evidence="9">277cI</strain>
    </source>
</reference>
<gene>
    <name evidence="9" type="ORF">ERJ68_05175</name>
</gene>
<evidence type="ECO:0000256" key="1">
    <source>
        <dbReference type="ARBA" id="ARBA00001974"/>
    </source>
</evidence>
<accession>A0A524RTD8</accession>
<evidence type="ECO:0000313" key="9">
    <source>
        <dbReference type="EMBL" id="TGH21763.1"/>
    </source>
</evidence>
<dbReference type="PRINTS" id="PR00420">
    <property type="entry name" value="RNGMNOXGNASE"/>
</dbReference>